<proteinExistence type="predicted"/>
<name>A0ABQ4JTJ1_SALAC</name>
<organism evidence="1 2">
    <name type="scientific">Salinispora arenicola</name>
    <dbReference type="NCBI Taxonomy" id="168697"/>
    <lineage>
        <taxon>Bacteria</taxon>
        <taxon>Bacillati</taxon>
        <taxon>Actinomycetota</taxon>
        <taxon>Actinomycetes</taxon>
        <taxon>Micromonosporales</taxon>
        <taxon>Micromonosporaceae</taxon>
        <taxon>Salinispora</taxon>
    </lineage>
</organism>
<keyword evidence="2" id="KW-1185">Reference proteome</keyword>
<dbReference type="Proteomes" id="UP000677457">
    <property type="component" value="Unassembled WGS sequence"/>
</dbReference>
<dbReference type="EMBL" id="BOQM01000022">
    <property type="protein sequence ID" value="GIM86285.1"/>
    <property type="molecule type" value="Genomic_DNA"/>
</dbReference>
<reference evidence="1 2" key="1">
    <citation type="submission" date="2021-03" db="EMBL/GenBank/DDBJ databases">
        <title>Whole genome shotgun sequence of Salinispora arenicola NBRC 105043.</title>
        <authorList>
            <person name="Komaki H."/>
            <person name="Tamura T."/>
        </authorList>
    </citation>
    <scope>NUCLEOTIDE SEQUENCE [LARGE SCALE GENOMIC DNA]</scope>
    <source>
        <strain evidence="1 2">NBRC 105043</strain>
    </source>
</reference>
<evidence type="ECO:0000313" key="1">
    <source>
        <dbReference type="EMBL" id="GIM86285.1"/>
    </source>
</evidence>
<gene>
    <name evidence="1" type="ORF">Sar04_30210</name>
</gene>
<comment type="caution">
    <text evidence="1">The sequence shown here is derived from an EMBL/GenBank/DDBJ whole genome shotgun (WGS) entry which is preliminary data.</text>
</comment>
<evidence type="ECO:0000313" key="2">
    <source>
        <dbReference type="Proteomes" id="UP000677457"/>
    </source>
</evidence>
<accession>A0ABQ4JTJ1</accession>
<sequence length="83" mass="8369">MKAVSEARVVDRVLSAAGERAIAHNALACMDADLALSKAAGRQRMAARQGELDLCLADASANGGGRIGSLRTDRGASLGFGAG</sequence>
<protein>
    <submittedName>
        <fullName evidence="1">Uncharacterized protein</fullName>
    </submittedName>
</protein>